<proteinExistence type="predicted"/>
<evidence type="ECO:0000313" key="2">
    <source>
        <dbReference type="Proteomes" id="UP000283785"/>
    </source>
</evidence>
<dbReference type="Proteomes" id="UP000283785">
    <property type="component" value="Unassembled WGS sequence"/>
</dbReference>
<reference evidence="1 2" key="1">
    <citation type="submission" date="2018-08" db="EMBL/GenBank/DDBJ databases">
        <title>A genome reference for cultivated species of the human gut microbiota.</title>
        <authorList>
            <person name="Zou Y."/>
            <person name="Xue W."/>
            <person name="Luo G."/>
        </authorList>
    </citation>
    <scope>NUCLEOTIDE SEQUENCE [LARGE SCALE GENOMIC DNA]</scope>
    <source>
        <strain evidence="1 2">AF12-50</strain>
    </source>
</reference>
<evidence type="ECO:0000313" key="1">
    <source>
        <dbReference type="EMBL" id="RGW38984.1"/>
    </source>
</evidence>
<gene>
    <name evidence="1" type="ORF">DWV76_16375</name>
</gene>
<dbReference type="AlphaFoldDB" id="A0AA92W505"/>
<accession>A0AA92W505</accession>
<dbReference type="EMBL" id="QSAG01000067">
    <property type="protein sequence ID" value="RGW38984.1"/>
    <property type="molecule type" value="Genomic_DNA"/>
</dbReference>
<protein>
    <submittedName>
        <fullName evidence="1">Uncharacterized protein</fullName>
    </submittedName>
</protein>
<comment type="caution">
    <text evidence="1">The sequence shown here is derived from an EMBL/GenBank/DDBJ whole genome shotgun (WGS) entry which is preliminary data.</text>
</comment>
<sequence>MESGNTANITTKKLISNKVLTKKIITIFTFNNNEKKPIMIENPFEFGRTVDGDTVSFNDPFFKLWIRRNIAQL</sequence>
<name>A0AA92W505_9BACT</name>
<organism evidence="1 2">
    <name type="scientific">Segatella copri</name>
    <dbReference type="NCBI Taxonomy" id="165179"/>
    <lineage>
        <taxon>Bacteria</taxon>
        <taxon>Pseudomonadati</taxon>
        <taxon>Bacteroidota</taxon>
        <taxon>Bacteroidia</taxon>
        <taxon>Bacteroidales</taxon>
        <taxon>Prevotellaceae</taxon>
        <taxon>Segatella</taxon>
    </lineage>
</organism>